<sequence length="171" mass="18635">MPPKRTSTFDAPAMNQAAIKQLVIDSVDAALKAQDANMANADNTNRNPKPSEALVARKCSYKEFMSSQPFNFKEELSTTTTTVTPPPTTATIITSYNRTGDKKPSGLMLPPQLRTVGHMTRNCRNKGPATGSNLLRPATGSNLLPVTVTFHACREKGHYIIQCRKTTNNNA</sequence>
<organism evidence="1">
    <name type="scientific">Tanacetum cinerariifolium</name>
    <name type="common">Dalmatian daisy</name>
    <name type="synonym">Chrysanthemum cinerariifolium</name>
    <dbReference type="NCBI Taxonomy" id="118510"/>
    <lineage>
        <taxon>Eukaryota</taxon>
        <taxon>Viridiplantae</taxon>
        <taxon>Streptophyta</taxon>
        <taxon>Embryophyta</taxon>
        <taxon>Tracheophyta</taxon>
        <taxon>Spermatophyta</taxon>
        <taxon>Magnoliopsida</taxon>
        <taxon>eudicotyledons</taxon>
        <taxon>Gunneridae</taxon>
        <taxon>Pentapetalae</taxon>
        <taxon>asterids</taxon>
        <taxon>campanulids</taxon>
        <taxon>Asterales</taxon>
        <taxon>Asteraceae</taxon>
        <taxon>Asteroideae</taxon>
        <taxon>Anthemideae</taxon>
        <taxon>Anthemidinae</taxon>
        <taxon>Tanacetum</taxon>
    </lineage>
</organism>
<dbReference type="EMBL" id="BKCJ010458498">
    <property type="protein sequence ID" value="GFA63105.1"/>
    <property type="molecule type" value="Genomic_DNA"/>
</dbReference>
<evidence type="ECO:0008006" key="2">
    <source>
        <dbReference type="Google" id="ProtNLM"/>
    </source>
</evidence>
<evidence type="ECO:0000313" key="1">
    <source>
        <dbReference type="EMBL" id="GFA63105.1"/>
    </source>
</evidence>
<reference evidence="1" key="1">
    <citation type="journal article" date="2019" name="Sci. Rep.">
        <title>Draft genome of Tanacetum cinerariifolium, the natural source of mosquito coil.</title>
        <authorList>
            <person name="Yamashiro T."/>
            <person name="Shiraishi A."/>
            <person name="Satake H."/>
            <person name="Nakayama K."/>
        </authorList>
    </citation>
    <scope>NUCLEOTIDE SEQUENCE</scope>
</reference>
<gene>
    <name evidence="1" type="ORF">Tci_635077</name>
</gene>
<accession>A0A699JXI7</accession>
<proteinExistence type="predicted"/>
<comment type="caution">
    <text evidence="1">The sequence shown here is derived from an EMBL/GenBank/DDBJ whole genome shotgun (WGS) entry which is preliminary data.</text>
</comment>
<protein>
    <recommendedName>
        <fullName evidence="2">Reverse transcriptase domain-containing protein</fullName>
    </recommendedName>
</protein>
<dbReference type="AlphaFoldDB" id="A0A699JXI7"/>
<name>A0A699JXI7_TANCI</name>